<proteinExistence type="predicted"/>
<evidence type="ECO:0008006" key="5">
    <source>
        <dbReference type="Google" id="ProtNLM"/>
    </source>
</evidence>
<dbReference type="Proteomes" id="UP000182719">
    <property type="component" value="Unassembled WGS sequence"/>
</dbReference>
<evidence type="ECO:0000313" key="3">
    <source>
        <dbReference type="EMBL" id="SEL35083.1"/>
    </source>
</evidence>
<keyword evidence="2" id="KW-0732">Signal</keyword>
<organism evidence="3 4">
    <name type="scientific">Stigmatella aurantiaca</name>
    <dbReference type="NCBI Taxonomy" id="41"/>
    <lineage>
        <taxon>Bacteria</taxon>
        <taxon>Pseudomonadati</taxon>
        <taxon>Myxococcota</taxon>
        <taxon>Myxococcia</taxon>
        <taxon>Myxococcales</taxon>
        <taxon>Cystobacterineae</taxon>
        <taxon>Archangiaceae</taxon>
        <taxon>Stigmatella</taxon>
    </lineage>
</organism>
<keyword evidence="4" id="KW-1185">Reference proteome</keyword>
<dbReference type="PROSITE" id="PS51257">
    <property type="entry name" value="PROKAR_LIPOPROTEIN"/>
    <property type="match status" value="1"/>
</dbReference>
<feature type="region of interest" description="Disordered" evidence="1">
    <location>
        <begin position="24"/>
        <end position="43"/>
    </location>
</feature>
<protein>
    <recommendedName>
        <fullName evidence="5">Lipoprotein</fullName>
    </recommendedName>
</protein>
<gene>
    <name evidence="3" type="ORF">SAMN05444354_105291</name>
</gene>
<sequence length="214" mass="23277">MRFPSRLSLLAVCGLLLVACGDSESSEPTPQEPQQPADPCAPHGHIHREAEGDWCHCDRGYLAPEGQLACVVDPTYVPPKEGEFDFQDEGAHACWHVDNGPYATVTASEARSPRVDAFHTLYTLNLRPVDGGYTGSFQFKAFGTGDFIVYLSEHVPLTVSEGTLPVKILAEKHTSVCAGLPHMVGLELTEGVVYTFTLGPTSLAQLRMVTEYFP</sequence>
<feature type="chain" id="PRO_5010252993" description="Lipoprotein" evidence="2">
    <location>
        <begin position="26"/>
        <end position="214"/>
    </location>
</feature>
<feature type="signal peptide" evidence="2">
    <location>
        <begin position="1"/>
        <end position="25"/>
    </location>
</feature>
<feature type="compositionally biased region" description="Low complexity" evidence="1">
    <location>
        <begin position="24"/>
        <end position="35"/>
    </location>
</feature>
<dbReference type="OrthoDB" id="5501718at2"/>
<accession>A0A1H7PH65</accession>
<evidence type="ECO:0000256" key="2">
    <source>
        <dbReference type="SAM" id="SignalP"/>
    </source>
</evidence>
<name>A0A1H7PH65_STIAU</name>
<dbReference type="AlphaFoldDB" id="A0A1H7PH65"/>
<dbReference type="RefSeq" id="WP_075006605.1">
    <property type="nucleotide sequence ID" value="NZ_FOAP01000005.1"/>
</dbReference>
<reference evidence="4" key="1">
    <citation type="submission" date="2016-10" db="EMBL/GenBank/DDBJ databases">
        <authorList>
            <person name="Varghese N."/>
            <person name="Submissions S."/>
        </authorList>
    </citation>
    <scope>NUCLEOTIDE SEQUENCE [LARGE SCALE GENOMIC DNA]</scope>
    <source>
        <strain evidence="4">DSM 17044</strain>
    </source>
</reference>
<evidence type="ECO:0000313" key="4">
    <source>
        <dbReference type="Proteomes" id="UP000182719"/>
    </source>
</evidence>
<dbReference type="EMBL" id="FOAP01000005">
    <property type="protein sequence ID" value="SEL35083.1"/>
    <property type="molecule type" value="Genomic_DNA"/>
</dbReference>
<evidence type="ECO:0000256" key="1">
    <source>
        <dbReference type="SAM" id="MobiDB-lite"/>
    </source>
</evidence>